<evidence type="ECO:0000313" key="1">
    <source>
        <dbReference type="EMBL" id="SAM63856.1"/>
    </source>
</evidence>
<reference evidence="2" key="1">
    <citation type="submission" date="2016-04" db="EMBL/GenBank/DDBJ databases">
        <authorList>
            <person name="Tagini F."/>
        </authorList>
    </citation>
    <scope>NUCLEOTIDE SEQUENCE [LARGE SCALE GENOMIC DNA]</scope>
    <source>
        <strain evidence="2">CHUV0807</strain>
    </source>
</reference>
<accession>A0A1C3H438</accession>
<dbReference type="RefSeq" id="WP_079540421.1">
    <property type="nucleotide sequence ID" value="NZ_FKLO01000043.1"/>
</dbReference>
<dbReference type="AlphaFoldDB" id="A0A1C3H438"/>
<gene>
    <name evidence="1" type="ORF">CHUV0807_1172</name>
</gene>
<protein>
    <submittedName>
        <fullName evidence="1">Uncharacterized protein</fullName>
    </submittedName>
</protein>
<name>A0A1C3H438_9GAMM</name>
<dbReference type="Proteomes" id="UP000190837">
    <property type="component" value="Unassembled WGS sequence"/>
</dbReference>
<proteinExistence type="predicted"/>
<dbReference type="EMBL" id="FKLO01000043">
    <property type="protein sequence ID" value="SAM63856.1"/>
    <property type="molecule type" value="Genomic_DNA"/>
</dbReference>
<evidence type="ECO:0000313" key="2">
    <source>
        <dbReference type="Proteomes" id="UP000190837"/>
    </source>
</evidence>
<organism evidence="1 2">
    <name type="scientific">Cardiobacterium hominis</name>
    <dbReference type="NCBI Taxonomy" id="2718"/>
    <lineage>
        <taxon>Bacteria</taxon>
        <taxon>Pseudomonadati</taxon>
        <taxon>Pseudomonadota</taxon>
        <taxon>Gammaproteobacteria</taxon>
        <taxon>Cardiobacteriales</taxon>
        <taxon>Cardiobacteriaceae</taxon>
        <taxon>Cardiobacterium</taxon>
    </lineage>
</organism>
<sequence length="133" mass="14138">MTTQTIQYDKPSFLHWEGHPTNSRTRVKAAKQVKAGEVLVLTDKGYEPFKGTTLPTIPASAVPGAVVAFALADADKDAQVPCIIRNATVLIDKLVGVAADAFDDTKPLHQLVAHCNAQGIALNTSIATQRGFA</sequence>